<dbReference type="Proteomes" id="UP000031521">
    <property type="component" value="Chromosome"/>
</dbReference>
<evidence type="ECO:0000259" key="1">
    <source>
        <dbReference type="PROSITE" id="PS50075"/>
    </source>
</evidence>
<name>A0A0B5DTR8_9RHOB</name>
<keyword evidence="3" id="KW-1185">Reference proteome</keyword>
<dbReference type="PROSITE" id="PS50075">
    <property type="entry name" value="CARRIER"/>
    <property type="match status" value="1"/>
</dbReference>
<evidence type="ECO:0000313" key="3">
    <source>
        <dbReference type="Proteomes" id="UP000031521"/>
    </source>
</evidence>
<dbReference type="Pfam" id="PF00550">
    <property type="entry name" value="PP-binding"/>
    <property type="match status" value="1"/>
</dbReference>
<organism evidence="2 3">
    <name type="scientific">Celeribacter indicus</name>
    <dbReference type="NCBI Taxonomy" id="1208324"/>
    <lineage>
        <taxon>Bacteria</taxon>
        <taxon>Pseudomonadati</taxon>
        <taxon>Pseudomonadota</taxon>
        <taxon>Alphaproteobacteria</taxon>
        <taxon>Rhodobacterales</taxon>
        <taxon>Roseobacteraceae</taxon>
        <taxon>Celeribacter</taxon>
    </lineage>
</organism>
<gene>
    <name evidence="2" type="ORF">P73_2108</name>
</gene>
<dbReference type="HOGENOM" id="CLU_180851_2_1_5"/>
<dbReference type="AlphaFoldDB" id="A0A0B5DTR8"/>
<dbReference type="OrthoDB" id="2455700at2"/>
<dbReference type="EMBL" id="CP004393">
    <property type="protein sequence ID" value="AJE46823.1"/>
    <property type="molecule type" value="Genomic_DNA"/>
</dbReference>
<accession>A0A0B5DTR8</accession>
<reference evidence="2 3" key="1">
    <citation type="journal article" date="2014" name="Int. J. Syst. Evol. Microbiol.">
        <title>Celeribacter indicus sp. nov., a polycyclic aromatic hydrocarbon-degrading bacterium from deep-sea sediment and reclassification of Huaishuia halophila as Celeribacter halophilus comb. nov.</title>
        <authorList>
            <person name="Lai Q."/>
            <person name="Cao J."/>
            <person name="Yuan J."/>
            <person name="Li F."/>
            <person name="Shao Z."/>
        </authorList>
    </citation>
    <scope>NUCLEOTIDE SEQUENCE [LARGE SCALE GENOMIC DNA]</scope>
    <source>
        <strain evidence="2">P73</strain>
    </source>
</reference>
<feature type="domain" description="Carrier" evidence="1">
    <location>
        <begin position="1"/>
        <end position="75"/>
    </location>
</feature>
<proteinExistence type="predicted"/>
<dbReference type="Gene3D" id="1.10.1200.10">
    <property type="entry name" value="ACP-like"/>
    <property type="match status" value="1"/>
</dbReference>
<sequence>MAIDFDIIRADVAGALYTTPEEIGMEDNLADMGLDSMLIMTLVMGWQERGMDMDFLSFAEEPTLRAWQAALEAHQD</sequence>
<evidence type="ECO:0000313" key="2">
    <source>
        <dbReference type="EMBL" id="AJE46823.1"/>
    </source>
</evidence>
<dbReference type="STRING" id="1208324.P73_2108"/>
<dbReference type="KEGG" id="cid:P73_2108"/>
<dbReference type="InterPro" id="IPR009081">
    <property type="entry name" value="PP-bd_ACP"/>
</dbReference>
<dbReference type="RefSeq" id="WP_043869542.1">
    <property type="nucleotide sequence ID" value="NZ_CP004393.1"/>
</dbReference>
<dbReference type="InterPro" id="IPR036736">
    <property type="entry name" value="ACP-like_sf"/>
</dbReference>
<dbReference type="SUPFAM" id="SSF47336">
    <property type="entry name" value="ACP-like"/>
    <property type="match status" value="1"/>
</dbReference>
<protein>
    <submittedName>
        <fullName evidence="2">Phosphopantetheine-binding protein</fullName>
    </submittedName>
</protein>